<proteinExistence type="predicted"/>
<dbReference type="InterPro" id="IPR036574">
    <property type="entry name" value="Scorpion_toxin-like_sf"/>
</dbReference>
<dbReference type="Gene3D" id="3.30.30.10">
    <property type="entry name" value="Knottin, scorpion toxin-like"/>
    <property type="match status" value="1"/>
</dbReference>
<dbReference type="Proteomes" id="UP000440224">
    <property type="component" value="Unassembled WGS sequence"/>
</dbReference>
<feature type="chain" id="PRO_5026997746" description="Invertebrate defensins family profile domain-containing protein" evidence="2">
    <location>
        <begin position="20"/>
        <end position="96"/>
    </location>
</feature>
<dbReference type="RefSeq" id="WP_153823935.1">
    <property type="nucleotide sequence ID" value="NZ_WJIE01000015.1"/>
</dbReference>
<dbReference type="InterPro" id="IPR001542">
    <property type="entry name" value="Defensin_invertebrate/fungal"/>
</dbReference>
<accession>A0A6N7Q3F8</accession>
<keyword evidence="5" id="KW-1185">Reference proteome</keyword>
<feature type="signal peptide" evidence="2">
    <location>
        <begin position="1"/>
        <end position="19"/>
    </location>
</feature>
<comment type="caution">
    <text evidence="4">The sequence shown here is derived from an EMBL/GenBank/DDBJ whole genome shotgun (WGS) entry which is preliminary data.</text>
</comment>
<name>A0A6N7Q3F8_9BACT</name>
<evidence type="ECO:0000313" key="5">
    <source>
        <dbReference type="Proteomes" id="UP000440224"/>
    </source>
</evidence>
<keyword evidence="2" id="KW-0732">Signal</keyword>
<dbReference type="PROSITE" id="PS51257">
    <property type="entry name" value="PROKAR_LIPOPROTEIN"/>
    <property type="match status" value="1"/>
</dbReference>
<dbReference type="EMBL" id="WJIE01000015">
    <property type="protein sequence ID" value="MRG97155.1"/>
    <property type="molecule type" value="Genomic_DNA"/>
</dbReference>
<evidence type="ECO:0000256" key="1">
    <source>
        <dbReference type="ARBA" id="ARBA00023157"/>
    </source>
</evidence>
<evidence type="ECO:0000313" key="4">
    <source>
        <dbReference type="EMBL" id="MRG97155.1"/>
    </source>
</evidence>
<evidence type="ECO:0000259" key="3">
    <source>
        <dbReference type="PROSITE" id="PS51378"/>
    </source>
</evidence>
<sequence length="96" mass="10045">MLKKMLCVLMLAVGAGACAVDAQIDDEGVSADADALASDETEGAAELALEADYRGCPVLPGARAGLCDDHCRSRGYRSGYCGGPWYRPGTVCTCRR</sequence>
<dbReference type="AlphaFoldDB" id="A0A6N7Q3F8"/>
<dbReference type="GO" id="GO:0006952">
    <property type="term" value="P:defense response"/>
    <property type="evidence" value="ECO:0007669"/>
    <property type="project" value="InterPro"/>
</dbReference>
<protein>
    <recommendedName>
        <fullName evidence="3">Invertebrate defensins family profile domain-containing protein</fullName>
    </recommendedName>
</protein>
<dbReference type="Pfam" id="PF01097">
    <property type="entry name" value="Defensin_2"/>
    <property type="match status" value="1"/>
</dbReference>
<organism evidence="4 5">
    <name type="scientific">Polyangium spumosum</name>
    <dbReference type="NCBI Taxonomy" id="889282"/>
    <lineage>
        <taxon>Bacteria</taxon>
        <taxon>Pseudomonadati</taxon>
        <taxon>Myxococcota</taxon>
        <taxon>Polyangia</taxon>
        <taxon>Polyangiales</taxon>
        <taxon>Polyangiaceae</taxon>
        <taxon>Polyangium</taxon>
    </lineage>
</organism>
<feature type="domain" description="Invertebrate defensins family profile" evidence="3">
    <location>
        <begin position="53"/>
        <end position="96"/>
    </location>
</feature>
<reference evidence="4 5" key="1">
    <citation type="submission" date="2019-10" db="EMBL/GenBank/DDBJ databases">
        <title>A soil myxobacterium in the family Polyangiaceae.</title>
        <authorList>
            <person name="Li Y."/>
            <person name="Wang J."/>
        </authorList>
    </citation>
    <scope>NUCLEOTIDE SEQUENCE [LARGE SCALE GENOMIC DNA]</scope>
    <source>
        <strain evidence="4 5">DSM 14734</strain>
    </source>
</reference>
<dbReference type="PROSITE" id="PS51378">
    <property type="entry name" value="INVERT_DEFENSINS"/>
    <property type="match status" value="1"/>
</dbReference>
<keyword evidence="1" id="KW-1015">Disulfide bond</keyword>
<evidence type="ECO:0000256" key="2">
    <source>
        <dbReference type="SAM" id="SignalP"/>
    </source>
</evidence>
<gene>
    <name evidence="4" type="ORF">GF068_35295</name>
</gene>